<feature type="active site" evidence="10">
    <location>
        <position position="200"/>
    </location>
</feature>
<evidence type="ECO:0000256" key="10">
    <source>
        <dbReference type="PIRSR" id="PIRSR601461-1"/>
    </source>
</evidence>
<keyword evidence="6 12" id="KW-0378">Hydrolase</keyword>
<dbReference type="InterPro" id="IPR034164">
    <property type="entry name" value="Pepsin-like_dom"/>
</dbReference>
<evidence type="ECO:0000256" key="5">
    <source>
        <dbReference type="ARBA" id="ARBA00022750"/>
    </source>
</evidence>
<protein>
    <recommendedName>
        <fullName evidence="15">Peptidase A1 domain-containing protein</fullName>
    </recommendedName>
</protein>
<name>A0A2A9NYM2_9AGAR</name>
<proteinExistence type="inferred from homology"/>
<evidence type="ECO:0000313" key="17">
    <source>
        <dbReference type="Proteomes" id="UP000242287"/>
    </source>
</evidence>
<evidence type="ECO:0000256" key="14">
    <source>
        <dbReference type="SAM" id="SignalP"/>
    </source>
</evidence>
<evidence type="ECO:0000256" key="9">
    <source>
        <dbReference type="ARBA" id="ARBA00023288"/>
    </source>
</evidence>
<evidence type="ECO:0000313" key="16">
    <source>
        <dbReference type="EMBL" id="PFH53096.1"/>
    </source>
</evidence>
<evidence type="ECO:0000256" key="8">
    <source>
        <dbReference type="ARBA" id="ARBA00023180"/>
    </source>
</evidence>
<dbReference type="Gene3D" id="2.40.70.10">
    <property type="entry name" value="Acid Proteases"/>
    <property type="match status" value="2"/>
</dbReference>
<dbReference type="SUPFAM" id="SSF50630">
    <property type="entry name" value="Acid proteases"/>
    <property type="match status" value="1"/>
</dbReference>
<dbReference type="PROSITE" id="PS00141">
    <property type="entry name" value="ASP_PROTEASE"/>
    <property type="match status" value="1"/>
</dbReference>
<dbReference type="PROSITE" id="PS51767">
    <property type="entry name" value="PEPTIDASE_A1"/>
    <property type="match status" value="1"/>
</dbReference>
<dbReference type="PANTHER" id="PTHR47966:SF75">
    <property type="entry name" value="ENDOPEPTIDASE (CTSD), PUTATIVE (AFU_ORTHOLOGUE AFUA_4G07040)-RELATED"/>
    <property type="match status" value="1"/>
</dbReference>
<dbReference type="GO" id="GO:0006508">
    <property type="term" value="P:proteolysis"/>
    <property type="evidence" value="ECO:0007669"/>
    <property type="project" value="UniProtKB-KW"/>
</dbReference>
<feature type="signal peptide" evidence="14">
    <location>
        <begin position="1"/>
        <end position="25"/>
    </location>
</feature>
<keyword evidence="9" id="KW-0449">Lipoprotein</keyword>
<feature type="disulfide bond" evidence="11">
    <location>
        <begin position="425"/>
        <end position="461"/>
    </location>
</feature>
<feature type="compositionally biased region" description="Low complexity" evidence="13">
    <location>
        <begin position="140"/>
        <end position="155"/>
    </location>
</feature>
<dbReference type="PANTHER" id="PTHR47966">
    <property type="entry name" value="BETA-SITE APP-CLEAVING ENZYME, ISOFORM A-RELATED"/>
    <property type="match status" value="1"/>
</dbReference>
<comment type="similarity">
    <text evidence="2 12">Belongs to the peptidase A1 family.</text>
</comment>
<feature type="compositionally biased region" description="Polar residues" evidence="13">
    <location>
        <begin position="161"/>
        <end position="170"/>
    </location>
</feature>
<comment type="subcellular location">
    <subcellularLocation>
        <location evidence="1">Cell membrane</location>
    </subcellularLocation>
</comment>
<keyword evidence="5 12" id="KW-0064">Aspartyl protease</keyword>
<dbReference type="FunFam" id="2.40.70.10:FF:000060">
    <property type="entry name" value="Aspartic-type endopeptidase ctsD"/>
    <property type="match status" value="1"/>
</dbReference>
<dbReference type="InterPro" id="IPR001461">
    <property type="entry name" value="Aspartic_peptidase_A1"/>
</dbReference>
<accession>A0A2A9NYM2</accession>
<evidence type="ECO:0000256" key="7">
    <source>
        <dbReference type="ARBA" id="ARBA00023136"/>
    </source>
</evidence>
<keyword evidence="7" id="KW-0472">Membrane</keyword>
<dbReference type="GO" id="GO:0004190">
    <property type="term" value="F:aspartic-type endopeptidase activity"/>
    <property type="evidence" value="ECO:0007669"/>
    <property type="project" value="UniProtKB-KW"/>
</dbReference>
<organism evidence="16 17">
    <name type="scientific">Amanita thiersii Skay4041</name>
    <dbReference type="NCBI Taxonomy" id="703135"/>
    <lineage>
        <taxon>Eukaryota</taxon>
        <taxon>Fungi</taxon>
        <taxon>Dikarya</taxon>
        <taxon>Basidiomycota</taxon>
        <taxon>Agaricomycotina</taxon>
        <taxon>Agaricomycetes</taxon>
        <taxon>Agaricomycetidae</taxon>
        <taxon>Agaricales</taxon>
        <taxon>Pluteineae</taxon>
        <taxon>Amanitaceae</taxon>
        <taxon>Amanita</taxon>
    </lineage>
</organism>
<feature type="active site" evidence="10">
    <location>
        <position position="390"/>
    </location>
</feature>
<evidence type="ECO:0000256" key="13">
    <source>
        <dbReference type="SAM" id="MobiDB-lite"/>
    </source>
</evidence>
<evidence type="ECO:0000256" key="2">
    <source>
        <dbReference type="ARBA" id="ARBA00007447"/>
    </source>
</evidence>
<dbReference type="OrthoDB" id="2747330at2759"/>
<keyword evidence="3" id="KW-1003">Cell membrane</keyword>
<dbReference type="InterPro" id="IPR001969">
    <property type="entry name" value="Aspartic_peptidase_AS"/>
</dbReference>
<dbReference type="FunFam" id="2.40.70.10:FF:000008">
    <property type="entry name" value="Cathepsin D"/>
    <property type="match status" value="1"/>
</dbReference>
<evidence type="ECO:0000256" key="1">
    <source>
        <dbReference type="ARBA" id="ARBA00004236"/>
    </source>
</evidence>
<reference evidence="16 17" key="1">
    <citation type="submission" date="2014-02" db="EMBL/GenBank/DDBJ databases">
        <title>Transposable element dynamics among asymbiotic and ectomycorrhizal Amanita fungi.</title>
        <authorList>
            <consortium name="DOE Joint Genome Institute"/>
            <person name="Hess J."/>
            <person name="Skrede I."/>
            <person name="Wolfe B."/>
            <person name="LaButti K."/>
            <person name="Ohm R.A."/>
            <person name="Grigoriev I.V."/>
            <person name="Pringle A."/>
        </authorList>
    </citation>
    <scope>NUCLEOTIDE SEQUENCE [LARGE SCALE GENOMIC DNA]</scope>
    <source>
        <strain evidence="16 17">SKay4041</strain>
    </source>
</reference>
<keyword evidence="8" id="KW-0325">Glycoprotein</keyword>
<evidence type="ECO:0000256" key="4">
    <source>
        <dbReference type="ARBA" id="ARBA00022670"/>
    </source>
</evidence>
<feature type="disulfide bond" evidence="11">
    <location>
        <begin position="213"/>
        <end position="221"/>
    </location>
</feature>
<dbReference type="PRINTS" id="PR00792">
    <property type="entry name" value="PEPSIN"/>
</dbReference>
<dbReference type="InterPro" id="IPR021109">
    <property type="entry name" value="Peptidase_aspartic_dom_sf"/>
</dbReference>
<dbReference type="AlphaFoldDB" id="A0A2A9NYM2"/>
<evidence type="ECO:0000256" key="6">
    <source>
        <dbReference type="ARBA" id="ARBA00022801"/>
    </source>
</evidence>
<keyword evidence="4 12" id="KW-0645">Protease</keyword>
<dbReference type="GO" id="GO:0005886">
    <property type="term" value="C:plasma membrane"/>
    <property type="evidence" value="ECO:0007669"/>
    <property type="project" value="UniProtKB-SubCell"/>
</dbReference>
<keyword evidence="14" id="KW-0732">Signal</keyword>
<dbReference type="STRING" id="703135.A0A2A9NYM2"/>
<dbReference type="Pfam" id="PF00026">
    <property type="entry name" value="Asp"/>
    <property type="match status" value="1"/>
</dbReference>
<sequence>MQFKTSFAVLLASILFAAPQLGVEAAPNPTRRSTGAITLPLRRVERSKADIHPLINLQQNINRGNRRLARMSGRELPSDEELADKLWRRIVAIEDAERLSKRYSRYGVPKTSKGKGATLKGNKANALEGHKQKQQGQNSTATAHGAGNGTTAADTPDGVTAANQPSTPNSLGLDIEGHDVSYLSTIQIGNPPRDFILLMDSGSADMWVGSENCQSEAGGGCGNHNFLGPNSSNSFKTGQQSFQVTYGTGAVAGTVVQDDVSIAGLALPGHTFGVADQESVDFSDDSVPFDGIMGLAKSTLSEEQTLTPIEALAKAGLVPAAITSFKIPRLDDGKNDGEVTFGALDTTKFDQQTLVTVDNVNPDGFWEANMDAIKVDGQDTSLQGRTAILDTGTTLIIAPEQDAVAVHQLIQGSQSDGQGGFTVPCTTNASITLSFGGTEFAIDPRDIAFQPLDPRNPSGDCVSGIAGGNIGGANEWLVGDVFLKNAYFSTDVGKNTLSLAKLV</sequence>
<feature type="region of interest" description="Disordered" evidence="13">
    <location>
        <begin position="127"/>
        <end position="173"/>
    </location>
</feature>
<evidence type="ECO:0000256" key="12">
    <source>
        <dbReference type="RuleBase" id="RU000454"/>
    </source>
</evidence>
<evidence type="ECO:0000256" key="3">
    <source>
        <dbReference type="ARBA" id="ARBA00022475"/>
    </source>
</evidence>
<feature type="domain" description="Peptidase A1" evidence="15">
    <location>
        <begin position="182"/>
        <end position="500"/>
    </location>
</feature>
<feature type="chain" id="PRO_5012202618" description="Peptidase A1 domain-containing protein" evidence="14">
    <location>
        <begin position="26"/>
        <end position="503"/>
    </location>
</feature>
<keyword evidence="11" id="KW-1015">Disulfide bond</keyword>
<dbReference type="InterPro" id="IPR033121">
    <property type="entry name" value="PEPTIDASE_A1"/>
</dbReference>
<keyword evidence="17" id="KW-1185">Reference proteome</keyword>
<dbReference type="EMBL" id="KZ301975">
    <property type="protein sequence ID" value="PFH53096.1"/>
    <property type="molecule type" value="Genomic_DNA"/>
</dbReference>
<evidence type="ECO:0000259" key="15">
    <source>
        <dbReference type="PROSITE" id="PS51767"/>
    </source>
</evidence>
<evidence type="ECO:0000256" key="11">
    <source>
        <dbReference type="PIRSR" id="PIRSR601461-2"/>
    </source>
</evidence>
<dbReference type="Proteomes" id="UP000242287">
    <property type="component" value="Unassembled WGS sequence"/>
</dbReference>
<gene>
    <name evidence="16" type="ORF">AMATHDRAFT_138478</name>
</gene>
<dbReference type="CDD" id="cd05471">
    <property type="entry name" value="pepsin_like"/>
    <property type="match status" value="1"/>
</dbReference>